<keyword evidence="1" id="KW-0472">Membrane</keyword>
<dbReference type="Proteomes" id="UP000218606">
    <property type="component" value="Plasmid pP13_f"/>
</dbReference>
<evidence type="ECO:0000256" key="1">
    <source>
        <dbReference type="SAM" id="Phobius"/>
    </source>
</evidence>
<feature type="transmembrane region" description="Helical" evidence="1">
    <location>
        <begin position="140"/>
        <end position="164"/>
    </location>
</feature>
<feature type="transmembrane region" description="Helical" evidence="1">
    <location>
        <begin position="97"/>
        <end position="120"/>
    </location>
</feature>
<protein>
    <recommendedName>
        <fullName evidence="4">Metal-dependent hydrolase</fullName>
    </recommendedName>
</protein>
<sequence>MPPGSFFYGVVVLMLTAHLPSGYVLARLVREGHGLLLPAALIGAVLPDFDMLWFHFVDHGSIHHHRYWVHIPAFWAMIAVPVLVGLACFARSLLAPAGIFFAALFLHMVLDTIGGGILWGAPFSDHLYTLVHVPATQSHWVLSFLLHWTFILELGIWALALYLWRKRSRI</sequence>
<dbReference type="Pfam" id="PF04307">
    <property type="entry name" value="YdjM"/>
    <property type="match status" value="1"/>
</dbReference>
<reference evidence="2 3" key="1">
    <citation type="journal article" date="2017" name="Front. Microbiol.">
        <title>Phaeobacter piscinae sp. nov., a species of the Roseobacter group and potential aquaculture probiont.</title>
        <authorList>
            <person name="Sonnenschein E.C."/>
            <person name="Phippen C.B.W."/>
            <person name="Nielsen K.F."/>
            <person name="Mateiu R.V."/>
            <person name="Melchiorsen J."/>
            <person name="Gram L."/>
            <person name="Overmann J."/>
            <person name="Freese H.M."/>
        </authorList>
    </citation>
    <scope>NUCLEOTIDE SEQUENCE [LARGE SCALE GENOMIC DNA]</scope>
    <source>
        <strain evidence="2 3">P13</strain>
    </source>
</reference>
<proteinExistence type="predicted"/>
<keyword evidence="2" id="KW-0614">Plasmid</keyword>
<feature type="transmembrane region" description="Helical" evidence="1">
    <location>
        <begin position="35"/>
        <end position="56"/>
    </location>
</feature>
<evidence type="ECO:0008006" key="4">
    <source>
        <dbReference type="Google" id="ProtNLM"/>
    </source>
</evidence>
<dbReference type="EMBL" id="CP010773">
    <property type="protein sequence ID" value="ATG45982.1"/>
    <property type="molecule type" value="Genomic_DNA"/>
</dbReference>
<keyword evidence="1" id="KW-0812">Transmembrane</keyword>
<geneLocation type="plasmid" evidence="3">
    <name>pp13_f</name>
</geneLocation>
<evidence type="ECO:0000313" key="2">
    <source>
        <dbReference type="EMBL" id="ATG45982.1"/>
    </source>
</evidence>
<gene>
    <name evidence="2" type="ORF">PhaeoP13_04100</name>
</gene>
<keyword evidence="1" id="KW-1133">Transmembrane helix</keyword>
<name>A0AAN1GVN6_9RHOB</name>
<feature type="transmembrane region" description="Helical" evidence="1">
    <location>
        <begin position="68"/>
        <end position="90"/>
    </location>
</feature>
<organism evidence="2 3">
    <name type="scientific">Phaeobacter piscinae</name>
    <dbReference type="NCBI Taxonomy" id="1580596"/>
    <lineage>
        <taxon>Bacteria</taxon>
        <taxon>Pseudomonadati</taxon>
        <taxon>Pseudomonadota</taxon>
        <taxon>Alphaproteobacteria</taxon>
        <taxon>Rhodobacterales</taxon>
        <taxon>Roseobacteraceae</taxon>
        <taxon>Phaeobacter</taxon>
    </lineage>
</organism>
<dbReference type="AlphaFoldDB" id="A0AAN1GVN6"/>
<dbReference type="InterPro" id="IPR007404">
    <property type="entry name" value="YdjM-like"/>
</dbReference>
<accession>A0AAN1GVN6</accession>
<feature type="transmembrane region" description="Helical" evidence="1">
    <location>
        <begin position="6"/>
        <end position="26"/>
    </location>
</feature>
<evidence type="ECO:0000313" key="3">
    <source>
        <dbReference type="Proteomes" id="UP000218606"/>
    </source>
</evidence>